<name>A0ABD6S249_BACTU</name>
<comment type="caution">
    <text evidence="1">The sequence shown here is derived from an EMBL/GenBank/DDBJ whole genome shotgun (WGS) entry which is preliminary data.</text>
</comment>
<evidence type="ECO:0000313" key="2">
    <source>
        <dbReference type="Proteomes" id="UP000219897"/>
    </source>
</evidence>
<gene>
    <name evidence="1" type="ORF">CN495_36130</name>
</gene>
<dbReference type="EMBL" id="NTYF01000317">
    <property type="protein sequence ID" value="PER34495.1"/>
    <property type="molecule type" value="Genomic_DNA"/>
</dbReference>
<organism evidence="1 2">
    <name type="scientific">Bacillus thuringiensis</name>
    <dbReference type="NCBI Taxonomy" id="1428"/>
    <lineage>
        <taxon>Bacteria</taxon>
        <taxon>Bacillati</taxon>
        <taxon>Bacillota</taxon>
        <taxon>Bacilli</taxon>
        <taxon>Bacillales</taxon>
        <taxon>Bacillaceae</taxon>
        <taxon>Bacillus</taxon>
        <taxon>Bacillus cereus group</taxon>
    </lineage>
</organism>
<dbReference type="AlphaFoldDB" id="A0ABD6S249"/>
<reference evidence="1 2" key="1">
    <citation type="submission" date="2017-09" db="EMBL/GenBank/DDBJ databases">
        <title>Large-scale bioinformatics analysis of Bacillus genomes uncovers conserved roles of natural products in bacterial physiology.</title>
        <authorList>
            <consortium name="Agbiome Team Llc"/>
            <person name="Bleich R.M."/>
            <person name="Kirk G.J."/>
            <person name="Santa Maria K.C."/>
            <person name="Allen S.E."/>
            <person name="Farag S."/>
            <person name="Shank E.A."/>
            <person name="Bowers A."/>
        </authorList>
    </citation>
    <scope>NUCLEOTIDE SEQUENCE [LARGE SCALE GENOMIC DNA]</scope>
    <source>
        <strain evidence="1 2">AFS005140</strain>
    </source>
</reference>
<sequence length="139" mass="16606">MILVVNLRALVLSELKFRHGDNRDDHLLEQLRYVRSCCTWLINNQLNRNYLPLFQAWNHCESNPPSGTTCLEYGESDPWRNPTTCCIPQYEPYKVQRDILDEDKKQRDEIDEAIRHLEGTVFLRNWNMIKSSYKPKEHK</sequence>
<accession>A0ABD6S249</accession>
<proteinExistence type="predicted"/>
<evidence type="ECO:0000313" key="1">
    <source>
        <dbReference type="EMBL" id="PER34495.1"/>
    </source>
</evidence>
<protein>
    <submittedName>
        <fullName evidence="1">Uncharacterized protein</fullName>
    </submittedName>
</protein>
<dbReference type="Proteomes" id="UP000219897">
    <property type="component" value="Unassembled WGS sequence"/>
</dbReference>